<protein>
    <submittedName>
        <fullName evidence="3">Poly-gamma-glutamate synthase PgsB</fullName>
    </submittedName>
</protein>
<dbReference type="PANTHER" id="PTHR43445">
    <property type="entry name" value="UDP-N-ACETYLMURAMATE--L-ALANINE LIGASE-RELATED"/>
    <property type="match status" value="1"/>
</dbReference>
<dbReference type="InterPro" id="IPR008337">
    <property type="entry name" value="Capsule_biosynth_CapB"/>
</dbReference>
<feature type="domain" description="Mur ligase central" evidence="2">
    <location>
        <begin position="46"/>
        <end position="202"/>
    </location>
</feature>
<comment type="caution">
    <text evidence="3">The sequence shown here is derived from an EMBL/GenBank/DDBJ whole genome shotgun (WGS) entry which is preliminary data.</text>
</comment>
<accession>A0ABV6MF63</accession>
<evidence type="ECO:0000259" key="2">
    <source>
        <dbReference type="Pfam" id="PF08245"/>
    </source>
</evidence>
<dbReference type="Proteomes" id="UP001589867">
    <property type="component" value="Unassembled WGS sequence"/>
</dbReference>
<dbReference type="InterPro" id="IPR036565">
    <property type="entry name" value="Mur-like_cat_sf"/>
</dbReference>
<name>A0ABV6MF63_9ACTN</name>
<keyword evidence="1" id="KW-0812">Transmembrane</keyword>
<gene>
    <name evidence="3" type="primary">pgsB</name>
    <name evidence="3" type="ORF">ACFFIA_37820</name>
</gene>
<dbReference type="InterPro" id="IPR050061">
    <property type="entry name" value="MurCDEF_pg_biosynth"/>
</dbReference>
<keyword evidence="1" id="KW-1133">Transmembrane helix</keyword>
<dbReference type="EMBL" id="JBHLUH010000082">
    <property type="protein sequence ID" value="MFC0533378.1"/>
    <property type="molecule type" value="Genomic_DNA"/>
</dbReference>
<organism evidence="3 4">
    <name type="scientific">Phytohabitans kaempferiae</name>
    <dbReference type="NCBI Taxonomy" id="1620943"/>
    <lineage>
        <taxon>Bacteria</taxon>
        <taxon>Bacillati</taxon>
        <taxon>Actinomycetota</taxon>
        <taxon>Actinomycetes</taxon>
        <taxon>Micromonosporales</taxon>
        <taxon>Micromonosporaceae</taxon>
    </lineage>
</organism>
<dbReference type="SUPFAM" id="SSF53623">
    <property type="entry name" value="MurD-like peptide ligases, catalytic domain"/>
    <property type="match status" value="1"/>
</dbReference>
<evidence type="ECO:0000313" key="4">
    <source>
        <dbReference type="Proteomes" id="UP001589867"/>
    </source>
</evidence>
<dbReference type="PRINTS" id="PR01758">
    <property type="entry name" value="CAPSULEPROTB"/>
</dbReference>
<feature type="transmembrane region" description="Helical" evidence="1">
    <location>
        <begin position="6"/>
        <end position="26"/>
    </location>
</feature>
<keyword evidence="1" id="KW-0472">Membrane</keyword>
<keyword evidence="4" id="KW-1185">Reference proteome</keyword>
<dbReference type="Pfam" id="PF08245">
    <property type="entry name" value="Mur_ligase_M"/>
    <property type="match status" value="1"/>
</dbReference>
<dbReference type="NCBIfam" id="TIGR04012">
    <property type="entry name" value="poly_gGlu_PgsB"/>
    <property type="match status" value="1"/>
</dbReference>
<proteinExistence type="predicted"/>
<reference evidence="3 4" key="1">
    <citation type="submission" date="2024-09" db="EMBL/GenBank/DDBJ databases">
        <authorList>
            <person name="Sun Q."/>
            <person name="Mori K."/>
        </authorList>
    </citation>
    <scope>NUCLEOTIDE SEQUENCE [LARGE SCALE GENOMIC DNA]</scope>
    <source>
        <strain evidence="3 4">TBRC 3947</strain>
    </source>
</reference>
<evidence type="ECO:0000313" key="3">
    <source>
        <dbReference type="EMBL" id="MFC0533378.1"/>
    </source>
</evidence>
<dbReference type="InterPro" id="IPR013221">
    <property type="entry name" value="Mur_ligase_cen"/>
</dbReference>
<dbReference type="RefSeq" id="WP_377260905.1">
    <property type="nucleotide sequence ID" value="NZ_JBHLUH010000082.1"/>
</dbReference>
<dbReference type="Gene3D" id="3.40.1190.10">
    <property type="entry name" value="Mur-like, catalytic domain"/>
    <property type="match status" value="1"/>
</dbReference>
<evidence type="ECO:0000256" key="1">
    <source>
        <dbReference type="SAM" id="Phobius"/>
    </source>
</evidence>
<dbReference type="PANTHER" id="PTHR43445:SF1">
    <property type="entry name" value="PGA SYNTHASE CAPB"/>
    <property type="match status" value="1"/>
</dbReference>
<sequence>MLRTQVAVSVGGLGLALVVLLGYLVVERARHRRQLARIPTRVVVNGIRGKSSVTRLIAGALRADPCRVVAAKTTGTAARFIYPGGREVPIRRSRGAANVIEQVAVVRRAVHAGAATLVVECMAVQPELQQVNQEQLVDAGIVVITNVREDHLEEMGPTLDGVARSLSRSMPRGGVVISAERERLHILREEAMRRQCALIAVEPESVSDAEMAPFRWITFKENVAIALAVAQLCGVDRATALAGMYRAVPDPGMVRVDACVHHGRRFAAVNLFAANDPVSTLMNVDLLRQRQMIGRRVCVAINCRPDRVERNGQMGAIIPRIDPHRVFLIGSPTRSALYHVPEAWRDRVVDLEGEHRTGPQLRDAIVEAMAPGDTDISLLMIGNIHGRGEELLAALHQVTVAATAAASFDELTCELESLYRADSVAAAPPIDPDATVVLSRDDLAAAVLRGAHPAILHTIGRRPMLS</sequence>